<gene>
    <name evidence="2" type="ORF">QQ020_25270</name>
</gene>
<dbReference type="EMBL" id="JAUJEB010000006">
    <property type="protein sequence ID" value="MDN5215415.1"/>
    <property type="molecule type" value="Genomic_DNA"/>
</dbReference>
<evidence type="ECO:0008006" key="4">
    <source>
        <dbReference type="Google" id="ProtNLM"/>
    </source>
</evidence>
<proteinExistence type="predicted"/>
<dbReference type="PANTHER" id="PTHR45588">
    <property type="entry name" value="TPR DOMAIN-CONTAINING PROTEIN"/>
    <property type="match status" value="1"/>
</dbReference>
<dbReference type="InterPro" id="IPR019734">
    <property type="entry name" value="TPR_rpt"/>
</dbReference>
<sequence>MEPYRPLQTLSARRMMACLLCCILSSTICIAQQDDLGNIDFPTSGKAIAQNDFIMGMLLLHSFEYDDAAEFFRKAQKKDPDFAMAYWGEAMTYNHPIWFQQEKNRAISALNKIAPTPIERLQKCQLPIEKALMAAADVLYGAGSKKERDLEYMGFLKSLHDKHPGNHEIACFYALSLMGSRHNGRHIPTYLEAAGITEKVLEKNPRHPGALHYTIHAYDEPAHAHLGLPAANAYARVAPGSEHALHMPSHIFVALGMWNEVVASNEASWEAGEQRVERKKLHHSQRAYHSLLWLTYGYLQQERFEAAKKMIAIIQDDVKHHTTRRAKVHLNQMRAAYLVNSRKWDDDVGDIKINLEGTGLVNASLNAFINGMVVLERNDVANAEKMVREIAGMRQKKAPETLDANLTMCYAPGTMPKKTQEARTSLILENELQAAIFIKQDKLSEAESILKKAIALEENMSFSFGPPVIAKPPQELYGEFLLANNRPEEALAQFEKVFERAPKRTLALRGYAAAASRSNKPLKAREALNMLNEISIAEHH</sequence>
<dbReference type="PROSITE" id="PS50005">
    <property type="entry name" value="TPR"/>
    <property type="match status" value="1"/>
</dbReference>
<keyword evidence="3" id="KW-1185">Reference proteome</keyword>
<comment type="caution">
    <text evidence="2">The sequence shown here is derived from an EMBL/GenBank/DDBJ whole genome shotgun (WGS) entry which is preliminary data.</text>
</comment>
<evidence type="ECO:0000256" key="1">
    <source>
        <dbReference type="PROSITE-ProRule" id="PRU00339"/>
    </source>
</evidence>
<evidence type="ECO:0000313" key="2">
    <source>
        <dbReference type="EMBL" id="MDN5215415.1"/>
    </source>
</evidence>
<dbReference type="InterPro" id="IPR011990">
    <property type="entry name" value="TPR-like_helical_dom_sf"/>
</dbReference>
<evidence type="ECO:0000313" key="3">
    <source>
        <dbReference type="Proteomes" id="UP001172083"/>
    </source>
</evidence>
<reference evidence="2" key="1">
    <citation type="submission" date="2023-06" db="EMBL/GenBank/DDBJ databases">
        <title>Genomic of Agaribacillus aureum.</title>
        <authorList>
            <person name="Wang G."/>
        </authorList>
    </citation>
    <scope>NUCLEOTIDE SEQUENCE</scope>
    <source>
        <strain evidence="2">BMA12</strain>
    </source>
</reference>
<dbReference type="Proteomes" id="UP001172083">
    <property type="component" value="Unassembled WGS sequence"/>
</dbReference>
<name>A0ABT8LCA8_9BACT</name>
<dbReference type="Gene3D" id="1.25.40.10">
    <property type="entry name" value="Tetratricopeptide repeat domain"/>
    <property type="match status" value="2"/>
</dbReference>
<dbReference type="PANTHER" id="PTHR45588:SF1">
    <property type="entry name" value="WW DOMAIN-CONTAINING PROTEIN"/>
    <property type="match status" value="1"/>
</dbReference>
<dbReference type="SUPFAM" id="SSF48452">
    <property type="entry name" value="TPR-like"/>
    <property type="match status" value="1"/>
</dbReference>
<feature type="repeat" description="TPR" evidence="1">
    <location>
        <begin position="49"/>
        <end position="82"/>
    </location>
</feature>
<organism evidence="2 3">
    <name type="scientific">Agaribacillus aureus</name>
    <dbReference type="NCBI Taxonomy" id="3051825"/>
    <lineage>
        <taxon>Bacteria</taxon>
        <taxon>Pseudomonadati</taxon>
        <taxon>Bacteroidota</taxon>
        <taxon>Cytophagia</taxon>
        <taxon>Cytophagales</taxon>
        <taxon>Splendidivirgaceae</taxon>
        <taxon>Agaribacillus</taxon>
    </lineage>
</organism>
<protein>
    <recommendedName>
        <fullName evidence="4">Tetratricopeptide repeat protein</fullName>
    </recommendedName>
</protein>
<dbReference type="RefSeq" id="WP_346760747.1">
    <property type="nucleotide sequence ID" value="NZ_JAUJEB010000006.1"/>
</dbReference>
<keyword evidence="1" id="KW-0802">TPR repeat</keyword>
<accession>A0ABT8LCA8</accession>